<keyword evidence="1" id="KW-0378">Hydrolase</keyword>
<protein>
    <submittedName>
        <fullName evidence="1">Aspartyl aminopeptidase</fullName>
    </submittedName>
</protein>
<evidence type="ECO:0000313" key="1">
    <source>
        <dbReference type="EMBL" id="QFZ26806.1"/>
    </source>
</evidence>
<dbReference type="Proteomes" id="UP000326582">
    <property type="component" value="Chromosome 2"/>
</dbReference>
<reference evidence="2" key="1">
    <citation type="journal article" date="2019" name="MBio">
        <title>Comparative genomics for the elucidation of multidrug resistance (MDR) in Candida lusitaniae.</title>
        <authorList>
            <person name="Kannan A."/>
            <person name="Asner S.A."/>
            <person name="Trachsel E."/>
            <person name="Kelly S."/>
            <person name="Parker J."/>
            <person name="Sanglard D."/>
        </authorList>
    </citation>
    <scope>NUCLEOTIDE SEQUENCE [LARGE SCALE GENOMIC DNA]</scope>
    <source>
        <strain evidence="2">P1</strain>
    </source>
</reference>
<proteinExistence type="predicted"/>
<keyword evidence="1" id="KW-0645">Protease</keyword>
<keyword evidence="2" id="KW-1185">Reference proteome</keyword>
<dbReference type="EMBL" id="CP038485">
    <property type="protein sequence ID" value="QFZ26806.1"/>
    <property type="molecule type" value="Genomic_DNA"/>
</dbReference>
<sequence>MFQSQTGFHFFPPQAMDTVTKNAAERFVDFVSKSPSPYHAVANIKEKLVSQGFEVLKEKDIWNVQPGHSYVVTRNGSSLIAFRVGEKFHAGGPVAIVGAHTDSPCLRIKPISKKTSEGFDQVGVEQYGGLIAHSWFDRDLSVAGRVYVKGPEGQFIPRLLHLNKPLMRVPTLAIHLNRDVNTKFEFNRETEMVPIAGQQHTCSTDPKLQLTEPEFEAVQHVVRRHNKSLIALIASDLGVDPMDIEDFELVLCDHQPATLGGMNEEFIFAPRLDNLTSCFCAAEGIIASKPAPEGVSMISLFDHEEIGSVSAQGADSSFLPDVLTRLADSEPGALVRMCSRSFLLSSDQAHGVHPNYGRFYESENRPEVNKGPVIKINANQRYATNSRGLVLIKAVAQKAQVPLQLFVVRNDSPCGSTIGPMLSAKLGLRTLDLGNPQLSMHSIRETGGSHDIARLSSLFQGFFDHYVAIDASVECD</sequence>
<gene>
    <name evidence="1" type="ORF">EJF14_20724</name>
</gene>
<evidence type="ECO:0000313" key="2">
    <source>
        <dbReference type="Proteomes" id="UP000326582"/>
    </source>
</evidence>
<accession>A0ACD0WHU6</accession>
<keyword evidence="1" id="KW-0031">Aminopeptidase</keyword>
<name>A0ACD0WHU6_CLALS</name>
<organism evidence="1 2">
    <name type="scientific">Clavispora lusitaniae</name>
    <name type="common">Candida lusitaniae</name>
    <dbReference type="NCBI Taxonomy" id="36911"/>
    <lineage>
        <taxon>Eukaryota</taxon>
        <taxon>Fungi</taxon>
        <taxon>Dikarya</taxon>
        <taxon>Ascomycota</taxon>
        <taxon>Saccharomycotina</taxon>
        <taxon>Pichiomycetes</taxon>
        <taxon>Metschnikowiaceae</taxon>
        <taxon>Clavispora</taxon>
    </lineage>
</organism>